<dbReference type="GO" id="GO:0045596">
    <property type="term" value="P:negative regulation of cell differentiation"/>
    <property type="evidence" value="ECO:0007669"/>
    <property type="project" value="InterPro"/>
</dbReference>
<dbReference type="KEGG" id="aten:116304083"/>
<proteinExistence type="inferred from homology"/>
<organism evidence="7 8">
    <name type="scientific">Actinia tenebrosa</name>
    <name type="common">Australian red waratah sea anemone</name>
    <dbReference type="NCBI Taxonomy" id="6105"/>
    <lineage>
        <taxon>Eukaryota</taxon>
        <taxon>Metazoa</taxon>
        <taxon>Cnidaria</taxon>
        <taxon>Anthozoa</taxon>
        <taxon>Hexacorallia</taxon>
        <taxon>Actiniaria</taxon>
        <taxon>Actiniidae</taxon>
        <taxon>Actinia</taxon>
    </lineage>
</organism>
<name>A0A6P8IRJ8_ACTTE</name>
<dbReference type="GeneID" id="116304083"/>
<dbReference type="Pfam" id="PF05806">
    <property type="entry name" value="Noggin"/>
    <property type="match status" value="1"/>
</dbReference>
<evidence type="ECO:0000256" key="1">
    <source>
        <dbReference type="ARBA" id="ARBA00004613"/>
    </source>
</evidence>
<sequence>MNSATFLFFLLVISFVRSEIPFSTSMGNPRNYPFGLLRRHKITKMQPKDLVDECRDCQPFPTPADLDVSRLTKLIGGTLDYNLVSIIKPTNFSSSTQDTLHTKTEALRDLIINSTKEMKINGGTLSKDQQQFLVSWLQVFSSCSLRKVWKDMGPFSWPRYIKRAYCESKRCSLVPTMQCLPSSRRFFPVLRWYCLSAASASLYPQSVRKNLTKRNGFLCRWIRYNQPITTGCSCGCQS</sequence>
<evidence type="ECO:0000313" key="7">
    <source>
        <dbReference type="Proteomes" id="UP000515163"/>
    </source>
</evidence>
<keyword evidence="4" id="KW-0964">Secreted</keyword>
<accession>A0A6P8IRJ8</accession>
<reference evidence="8" key="1">
    <citation type="submission" date="2025-08" db="UniProtKB">
        <authorList>
            <consortium name="RefSeq"/>
        </authorList>
    </citation>
    <scope>IDENTIFICATION</scope>
    <source>
        <tissue evidence="8">Tentacle</tissue>
    </source>
</reference>
<protein>
    <submittedName>
        <fullName evidence="8">Noggin-2-like</fullName>
    </submittedName>
</protein>
<evidence type="ECO:0000256" key="4">
    <source>
        <dbReference type="ARBA" id="ARBA00022525"/>
    </source>
</evidence>
<dbReference type="InterPro" id="IPR008717">
    <property type="entry name" value="Noggin"/>
</dbReference>
<dbReference type="Gene3D" id="2.10.90.10">
    <property type="entry name" value="Cystine-knot cytokines"/>
    <property type="match status" value="1"/>
</dbReference>
<dbReference type="Proteomes" id="UP000515163">
    <property type="component" value="Unplaced"/>
</dbReference>
<evidence type="ECO:0000256" key="5">
    <source>
        <dbReference type="ARBA" id="ARBA00022729"/>
    </source>
</evidence>
<dbReference type="RefSeq" id="XP_031569599.1">
    <property type="nucleotide sequence ID" value="XM_031713739.1"/>
</dbReference>
<feature type="chain" id="PRO_5028410723" evidence="6">
    <location>
        <begin position="19"/>
        <end position="238"/>
    </location>
</feature>
<feature type="signal peptide" evidence="6">
    <location>
        <begin position="1"/>
        <end position="18"/>
    </location>
</feature>
<comment type="similarity">
    <text evidence="2">Belongs to the noggin family.</text>
</comment>
<dbReference type="GO" id="GO:0009953">
    <property type="term" value="P:dorsal/ventral pattern formation"/>
    <property type="evidence" value="ECO:0007669"/>
    <property type="project" value="TreeGrafter"/>
</dbReference>
<keyword evidence="3" id="KW-0217">Developmental protein</keyword>
<dbReference type="Gene3D" id="1.10.287.520">
    <property type="entry name" value="Helix hairpin bin"/>
    <property type="match status" value="1"/>
</dbReference>
<evidence type="ECO:0000256" key="2">
    <source>
        <dbReference type="ARBA" id="ARBA00007480"/>
    </source>
</evidence>
<dbReference type="OrthoDB" id="5950649at2759"/>
<dbReference type="PANTHER" id="PTHR10494">
    <property type="entry name" value="BONE MORPHOGENETIC PROTEIN INHIBITOR, NOGGIN"/>
    <property type="match status" value="1"/>
</dbReference>
<dbReference type="AlphaFoldDB" id="A0A6P8IRJ8"/>
<evidence type="ECO:0000256" key="6">
    <source>
        <dbReference type="SAM" id="SignalP"/>
    </source>
</evidence>
<dbReference type="InterPro" id="IPR029034">
    <property type="entry name" value="Cystine-knot_cytokine"/>
</dbReference>
<comment type="subcellular location">
    <subcellularLocation>
        <location evidence="1">Secreted</location>
    </subcellularLocation>
</comment>
<keyword evidence="5 6" id="KW-0732">Signal</keyword>
<evidence type="ECO:0000256" key="3">
    <source>
        <dbReference type="ARBA" id="ARBA00022473"/>
    </source>
</evidence>
<gene>
    <name evidence="8" type="primary">LOC116304083</name>
</gene>
<evidence type="ECO:0000313" key="8">
    <source>
        <dbReference type="RefSeq" id="XP_031569599.1"/>
    </source>
</evidence>
<dbReference type="GO" id="GO:0005615">
    <property type="term" value="C:extracellular space"/>
    <property type="evidence" value="ECO:0007669"/>
    <property type="project" value="TreeGrafter"/>
</dbReference>
<dbReference type="GO" id="GO:0030514">
    <property type="term" value="P:negative regulation of BMP signaling pathway"/>
    <property type="evidence" value="ECO:0007669"/>
    <property type="project" value="InterPro"/>
</dbReference>
<keyword evidence="7" id="KW-1185">Reference proteome</keyword>
<dbReference type="SUPFAM" id="SSF57501">
    <property type="entry name" value="Cystine-knot cytokines"/>
    <property type="match status" value="1"/>
</dbReference>
<dbReference type="PANTHER" id="PTHR10494:SF6">
    <property type="entry name" value="NOGGIN"/>
    <property type="match status" value="1"/>
</dbReference>
<dbReference type="InParanoid" id="A0A6P8IRJ8"/>